<feature type="transmembrane region" description="Helical" evidence="1">
    <location>
        <begin position="16"/>
        <end position="38"/>
    </location>
</feature>
<dbReference type="PANTHER" id="PTHR43592">
    <property type="entry name" value="CAAX AMINO TERMINAL PROTEASE"/>
    <property type="match status" value="1"/>
</dbReference>
<dbReference type="AlphaFoldDB" id="E6TYP5"/>
<feature type="transmembrane region" description="Helical" evidence="1">
    <location>
        <begin position="58"/>
        <end position="77"/>
    </location>
</feature>
<keyword evidence="1" id="KW-0472">Membrane</keyword>
<dbReference type="STRING" id="649639.Bcell_1833"/>
<dbReference type="HOGENOM" id="CLU_108801_0_0_9"/>
<gene>
    <name evidence="3" type="ordered locus">Bcell_1833</name>
</gene>
<keyword evidence="4" id="KW-1185">Reference proteome</keyword>
<dbReference type="KEGG" id="bco:Bcell_1833"/>
<dbReference type="OrthoDB" id="1523022at2"/>
<organism evidence="3 4">
    <name type="scientific">Evansella cellulosilytica (strain ATCC 21833 / DSM 2522 / FERM P-1141 / JCM 9156 / N-4)</name>
    <name type="common">Bacillus cellulosilyticus</name>
    <dbReference type="NCBI Taxonomy" id="649639"/>
    <lineage>
        <taxon>Bacteria</taxon>
        <taxon>Bacillati</taxon>
        <taxon>Bacillota</taxon>
        <taxon>Bacilli</taxon>
        <taxon>Bacillales</taxon>
        <taxon>Bacillaceae</taxon>
        <taxon>Evansella</taxon>
    </lineage>
</organism>
<dbReference type="InterPro" id="IPR003675">
    <property type="entry name" value="Rce1/LyrA-like_dom"/>
</dbReference>
<proteinExistence type="predicted"/>
<feature type="transmembrane region" description="Helical" evidence="1">
    <location>
        <begin position="121"/>
        <end position="137"/>
    </location>
</feature>
<dbReference type="GO" id="GO:0080120">
    <property type="term" value="P:CAAX-box protein maturation"/>
    <property type="evidence" value="ECO:0007669"/>
    <property type="project" value="UniProtKB-ARBA"/>
</dbReference>
<protein>
    <submittedName>
        <fullName evidence="3">Abortive infection protein</fullName>
    </submittedName>
</protein>
<feature type="transmembrane region" description="Helical" evidence="1">
    <location>
        <begin position="144"/>
        <end position="163"/>
    </location>
</feature>
<dbReference type="eggNOG" id="COG1266">
    <property type="taxonomic scope" value="Bacteria"/>
</dbReference>
<accession>E6TYP5</accession>
<dbReference type="EMBL" id="CP002394">
    <property type="protein sequence ID" value="ADU30095.1"/>
    <property type="molecule type" value="Genomic_DNA"/>
</dbReference>
<evidence type="ECO:0000256" key="1">
    <source>
        <dbReference type="SAM" id="Phobius"/>
    </source>
</evidence>
<feature type="transmembrane region" description="Helical" evidence="1">
    <location>
        <begin position="169"/>
        <end position="188"/>
    </location>
</feature>
<dbReference type="PANTHER" id="PTHR43592:SF15">
    <property type="entry name" value="CAAX AMINO TERMINAL PROTEASE FAMILY PROTEIN"/>
    <property type="match status" value="1"/>
</dbReference>
<dbReference type="RefSeq" id="WP_013488431.1">
    <property type="nucleotide sequence ID" value="NC_014829.1"/>
</dbReference>
<dbReference type="MEROPS" id="G05.A04"/>
<keyword evidence="1" id="KW-1133">Transmembrane helix</keyword>
<feature type="transmembrane region" description="Helical" evidence="1">
    <location>
        <begin position="98"/>
        <end position="115"/>
    </location>
</feature>
<dbReference type="GO" id="GO:0004175">
    <property type="term" value="F:endopeptidase activity"/>
    <property type="evidence" value="ECO:0007669"/>
    <property type="project" value="UniProtKB-ARBA"/>
</dbReference>
<dbReference type="Pfam" id="PF02517">
    <property type="entry name" value="Rce1-like"/>
    <property type="match status" value="1"/>
</dbReference>
<evidence type="ECO:0000313" key="3">
    <source>
        <dbReference type="EMBL" id="ADU30095.1"/>
    </source>
</evidence>
<evidence type="ECO:0000313" key="4">
    <source>
        <dbReference type="Proteomes" id="UP000001401"/>
    </source>
</evidence>
<reference evidence="3" key="1">
    <citation type="submission" date="2010-12" db="EMBL/GenBank/DDBJ databases">
        <title>Complete sequence of Bacillus cellulosilyticus DSM 2522.</title>
        <authorList>
            <consortium name="US DOE Joint Genome Institute"/>
            <person name="Lucas S."/>
            <person name="Copeland A."/>
            <person name="Lapidus A."/>
            <person name="Cheng J.-F."/>
            <person name="Bruce D."/>
            <person name="Goodwin L."/>
            <person name="Pitluck S."/>
            <person name="Chertkov O."/>
            <person name="Detter J.C."/>
            <person name="Han C."/>
            <person name="Tapia R."/>
            <person name="Land M."/>
            <person name="Hauser L."/>
            <person name="Jeffries C."/>
            <person name="Kyrpides N."/>
            <person name="Ivanova N."/>
            <person name="Mikhailova N."/>
            <person name="Brumm P."/>
            <person name="Mead D."/>
            <person name="Woyke T."/>
        </authorList>
    </citation>
    <scope>NUCLEOTIDE SEQUENCE [LARGE SCALE GENOMIC DNA]</scope>
    <source>
        <strain evidence="3">DSM 2522</strain>
    </source>
</reference>
<sequence length="191" mass="21916">MSKQAEIVKRLTDKELLLNLYITQFIIIVAVFLLSRIIQGDWFFVFTLFFWEWKHALLGGFVALIIVVIELLLVKVVPRSWLDDGGVNERVFQKRSPIHILIIASIVGISEELLFRGVLQASFGIIPASLLFALIHIRYLQNFFLFSFTIGLSFLLGLLFIYTGNLLTVIVSHIVIDLLLGLAIRYKIYKF</sequence>
<keyword evidence="1" id="KW-0812">Transmembrane</keyword>
<dbReference type="Proteomes" id="UP000001401">
    <property type="component" value="Chromosome"/>
</dbReference>
<name>E6TYP5_EVAC2</name>
<evidence type="ECO:0000259" key="2">
    <source>
        <dbReference type="Pfam" id="PF02517"/>
    </source>
</evidence>
<feature type="domain" description="CAAX prenyl protease 2/Lysostaphin resistance protein A-like" evidence="2">
    <location>
        <begin position="97"/>
        <end position="178"/>
    </location>
</feature>